<dbReference type="PANTHER" id="PTHR14027">
    <property type="entry name" value="RNA POLYMERASE-ASSOCIATED PROTEIN CTR9"/>
    <property type="match status" value="1"/>
</dbReference>
<comment type="caution">
    <text evidence="6">The sequence shown here is derived from an EMBL/GenBank/DDBJ whole genome shotgun (WGS) entry which is preliminary data.</text>
</comment>
<dbReference type="InterPro" id="IPR011990">
    <property type="entry name" value="TPR-like_helical_dom_sf"/>
</dbReference>
<feature type="non-terminal residue" evidence="6">
    <location>
        <position position="1076"/>
    </location>
</feature>
<feature type="coiled-coil region" evidence="4">
    <location>
        <begin position="989"/>
        <end position="1027"/>
    </location>
</feature>
<dbReference type="EMBL" id="JADAQX010000122">
    <property type="protein sequence ID" value="KAF8821819.1"/>
    <property type="molecule type" value="Genomic_DNA"/>
</dbReference>
<accession>A0ABQ7JD72</accession>
<keyword evidence="1" id="KW-0677">Repeat</keyword>
<feature type="region of interest" description="Disordered" evidence="5">
    <location>
        <begin position="1054"/>
        <end position="1076"/>
    </location>
</feature>
<protein>
    <submittedName>
        <fullName evidence="6">Tetratricopeptide repeat-containing protein</fullName>
    </submittedName>
</protein>
<reference evidence="6 7" key="1">
    <citation type="journal article" date="2020" name="bioRxiv">
        <title>Metabolic contributions of an alphaproteobacterial endosymbiont in the apicomplexan Cardiosporidium cionae.</title>
        <authorList>
            <person name="Hunter E.S."/>
            <person name="Paight C.J."/>
            <person name="Lane C.E."/>
        </authorList>
    </citation>
    <scope>NUCLEOTIDE SEQUENCE [LARGE SCALE GENOMIC DNA]</scope>
    <source>
        <strain evidence="6">ESH_2018</strain>
    </source>
</reference>
<evidence type="ECO:0000256" key="5">
    <source>
        <dbReference type="SAM" id="MobiDB-lite"/>
    </source>
</evidence>
<keyword evidence="7" id="KW-1185">Reference proteome</keyword>
<keyword evidence="2 3" id="KW-0802">TPR repeat</keyword>
<keyword evidence="4" id="KW-0175">Coiled coil</keyword>
<dbReference type="Proteomes" id="UP000823046">
    <property type="component" value="Unassembled WGS sequence"/>
</dbReference>
<evidence type="ECO:0000256" key="2">
    <source>
        <dbReference type="ARBA" id="ARBA00022803"/>
    </source>
</evidence>
<gene>
    <name evidence="6" type="ORF">IE077_001514</name>
</gene>
<evidence type="ECO:0000256" key="1">
    <source>
        <dbReference type="ARBA" id="ARBA00022737"/>
    </source>
</evidence>
<dbReference type="SUPFAM" id="SSF48452">
    <property type="entry name" value="TPR-like"/>
    <property type="match status" value="3"/>
</dbReference>
<dbReference type="InterPro" id="IPR019734">
    <property type="entry name" value="TPR_rpt"/>
</dbReference>
<sequence length="1076" mass="123722">MGHSNSFVELPEGGFTASSFPSIKELLYRESSPLRLWHSVAHRFQSVGLLSHYEDLLDEADTVASSDLYGNVDSTSKSQREAFSSFTEGEGDYRIPLRMARGATHILRALQSCPERQHSQSFEFSTAENFFKKAEACCLGEPSLDGTFSRDFFSLTTSQVEEKDPSCSIWSGRGFLSLVYTHLAKDSHRRGEYISAAFSLFQNILWKDSQNFVGHLGIAEVHHLRGRWALALKAYAKALFYYHLIPLGVRTPLPSSGYPVNVSLRYLMGVCLIHLKEHEKAVLLFHRCLALTPHHVPSLCALFIILPSEMDTDVRTRINFLERAYQADPQSPLVLLLLTQHLFLAGDFEGVEQHLHRISLERYGGVGGSLSSLSWSDGKDVENVLALPRLHLMADLKYQYARCFHFKKKYLEAYPCYKQALEMQPLHSSTLLNLAKCALFLGRPMEAKSYLITVLKLFPNDYDSLKLLAFVDLMLAIKPNGGTEMAAREGKLPIIRTQTNKSKNEEGEIFSQTSSIESLLHVGRRVDRLKSTETLDKHLYTIQIRAYEALILAGRIDLTEKCLLLYEELTAGMKKREKFSEIFINEDFSVSSHPLLNEERPFELMVEQNNNFGVFCLMTRKLMEARRIFDDLLQKIKKLLEGNLSLKEVRRYKSSLVTIKYNSSIHYEYNGDYSTASHIHKELTMEYSDYVDGWLKRAQFAMESEDFNAAFSHCTNALRCHTLSQKESSIKLQLDAFHNFKMALRMPHRANAYAANALSIILAEHSMTLPAWDCFRWLMESSNSSSSFRYYIHRNMAILLGAIAFTEKPNIKPGNNVQKVDQQKISKAYHYYSVAMKCRPMDREIHLLMARFLYDCMRFKEAIELLQVAQILWPNDIQITFNLNVCMDAHLVNELKPESSIENPQAFQELYHMSQFVAASLVGLIKLKETWNKEKSTSHSSETYHEDRLGLEAIPDVHQLQDILNRYKKIYIPNIKKSLPVVEKNWMEALELKNQMKLQQQQMREEKEVSERQKEEKRLLAEKWQQERANQLMNEANETAAFFRSRYEEAAVQERIKTKSARDSQDMEAFSSDSDA</sequence>
<organism evidence="6 7">
    <name type="scientific">Cardiosporidium cionae</name>
    <dbReference type="NCBI Taxonomy" id="476202"/>
    <lineage>
        <taxon>Eukaryota</taxon>
        <taxon>Sar</taxon>
        <taxon>Alveolata</taxon>
        <taxon>Apicomplexa</taxon>
        <taxon>Aconoidasida</taxon>
        <taxon>Nephromycida</taxon>
        <taxon>Cardiosporidium</taxon>
    </lineage>
</organism>
<dbReference type="PANTHER" id="PTHR14027:SF2">
    <property type="entry name" value="RNA POLYMERASE-ASSOCIATED PROTEIN CTR9 HOMOLOG"/>
    <property type="match status" value="1"/>
</dbReference>
<evidence type="ECO:0000313" key="6">
    <source>
        <dbReference type="EMBL" id="KAF8821819.1"/>
    </source>
</evidence>
<dbReference type="InterPro" id="IPR031101">
    <property type="entry name" value="Ctr9"/>
</dbReference>
<feature type="compositionally biased region" description="Basic and acidic residues" evidence="5">
    <location>
        <begin position="1054"/>
        <end position="1065"/>
    </location>
</feature>
<feature type="repeat" description="TPR" evidence="3">
    <location>
        <begin position="262"/>
        <end position="295"/>
    </location>
</feature>
<dbReference type="Pfam" id="PF14559">
    <property type="entry name" value="TPR_19"/>
    <property type="match status" value="1"/>
</dbReference>
<feature type="repeat" description="TPR" evidence="3">
    <location>
        <begin position="394"/>
        <end position="427"/>
    </location>
</feature>
<dbReference type="PROSITE" id="PS50005">
    <property type="entry name" value="TPR"/>
    <property type="match status" value="2"/>
</dbReference>
<proteinExistence type="predicted"/>
<name>A0ABQ7JD72_9APIC</name>
<evidence type="ECO:0000256" key="4">
    <source>
        <dbReference type="SAM" id="Coils"/>
    </source>
</evidence>
<dbReference type="SMART" id="SM00028">
    <property type="entry name" value="TPR"/>
    <property type="match status" value="6"/>
</dbReference>
<evidence type="ECO:0000256" key="3">
    <source>
        <dbReference type="PROSITE-ProRule" id="PRU00339"/>
    </source>
</evidence>
<dbReference type="Gene3D" id="1.25.40.10">
    <property type="entry name" value="Tetratricopeptide repeat domain"/>
    <property type="match status" value="2"/>
</dbReference>
<evidence type="ECO:0000313" key="7">
    <source>
        <dbReference type="Proteomes" id="UP000823046"/>
    </source>
</evidence>